<dbReference type="Proteomes" id="UP000515679">
    <property type="component" value="Chromosome"/>
</dbReference>
<evidence type="ECO:0000313" key="2">
    <source>
        <dbReference type="EMBL" id="QMV40283.1"/>
    </source>
</evidence>
<protein>
    <recommendedName>
        <fullName evidence="1">Helicase XPB/Ssl2 N-terminal domain-containing protein</fullName>
    </recommendedName>
</protein>
<proteinExistence type="predicted"/>
<dbReference type="Pfam" id="PF13625">
    <property type="entry name" value="Helicase_C_3"/>
    <property type="match status" value="1"/>
</dbReference>
<feature type="domain" description="Helicase XPB/Ssl2 N-terminal" evidence="1">
    <location>
        <begin position="354"/>
        <end position="472"/>
    </location>
</feature>
<sequence>MNISLSVQRLPESIRRLILADPTIKPRCDQGDKLEEILRSREWAQAWLRQNGDSSSVKVLRAILIEFAGLPFELESLIKLLERTSSLTGAETRVALTKLRRSGVVFAVRKAWGEQLLYLPSDCVSLWQPLLLPIAGSAIMDIDARDVVNVSGQFRLPLSLELLSVWHQIAREPLLWTSKGTISRTDVTRMTKRMRLSAEEFDCLSLAYPQSENLPPQIAIALDLGLHNGVLRKSGNEIRISDSGLTSWLAYSPMEADRLLYAQLADRYGAVSPALHLTASSIMTLTAMKWYLDEDAAVRDGQERAINDWLELLQALGWLERGAWNGRAVFRIKQPLRTGSAYPTEQDEGQAAIFVQPDGEVLVLPEAGLRERWVLSEIAELVTADTVFVYRITRNSCMEASNAGYSKESLISFLEQASRGQLPEPVARSIEDWYSMLGKVRFAEAMLLRTENAAVAGKLRQDPETAEKLLEQVGDRDFIVDRSSIKFLNERLRKIGYPPLDQRLRMNIADTHQPELVPGRSDSEESGWIYRRHVLSVFEADRTLPAAKDLFPGMLDIPAAWITKPRTYHLSTRKELLQRAIDWQAPVQVERDGQTKLFVPVELKEDGGKWSVIGQWRLFADNGSTGNRIGSEATIAVGADEIEAVMIVLPDLEDIETN</sequence>
<dbReference type="RefSeq" id="WP_182301637.1">
    <property type="nucleotide sequence ID" value="NZ_CP041969.1"/>
</dbReference>
<dbReference type="InterPro" id="IPR032830">
    <property type="entry name" value="XPB/Ssl2_N"/>
</dbReference>
<evidence type="ECO:0000313" key="3">
    <source>
        <dbReference type="Proteomes" id="UP000515679"/>
    </source>
</evidence>
<accession>A0A7G5BTJ9</accession>
<gene>
    <name evidence="2" type="ORF">FPL14_03005</name>
</gene>
<organism evidence="2 3">
    <name type="scientific">Cohnella cholangitidis</name>
    <dbReference type="NCBI Taxonomy" id="2598458"/>
    <lineage>
        <taxon>Bacteria</taxon>
        <taxon>Bacillati</taxon>
        <taxon>Bacillota</taxon>
        <taxon>Bacilli</taxon>
        <taxon>Bacillales</taxon>
        <taxon>Paenibacillaceae</taxon>
        <taxon>Cohnella</taxon>
    </lineage>
</organism>
<dbReference type="EMBL" id="CP041969">
    <property type="protein sequence ID" value="QMV40283.1"/>
    <property type="molecule type" value="Genomic_DNA"/>
</dbReference>
<evidence type="ECO:0000259" key="1">
    <source>
        <dbReference type="Pfam" id="PF13625"/>
    </source>
</evidence>
<dbReference type="AlphaFoldDB" id="A0A7G5BTJ9"/>
<keyword evidence="3" id="KW-1185">Reference proteome</keyword>
<dbReference type="KEGG" id="cchl:FPL14_03005"/>
<name>A0A7G5BTJ9_9BACL</name>
<reference evidence="2 3" key="1">
    <citation type="submission" date="2019-07" db="EMBL/GenBank/DDBJ databases">
        <authorList>
            <person name="Kim J.K."/>
            <person name="Cheong H.-M."/>
            <person name="Choi Y."/>
            <person name="Hwang K.J."/>
            <person name="Lee S."/>
            <person name="Choi C."/>
        </authorList>
    </citation>
    <scope>NUCLEOTIDE SEQUENCE [LARGE SCALE GENOMIC DNA]</scope>
    <source>
        <strain evidence="2 3">KS 22</strain>
    </source>
</reference>